<feature type="transmembrane region" description="Helical" evidence="6">
    <location>
        <begin position="583"/>
        <end position="606"/>
    </location>
</feature>
<feature type="compositionally biased region" description="Acidic residues" evidence="5">
    <location>
        <begin position="221"/>
        <end position="231"/>
    </location>
</feature>
<dbReference type="CDD" id="cd14478">
    <property type="entry name" value="SPX_PHO87_PHO90_like"/>
    <property type="match status" value="1"/>
</dbReference>
<dbReference type="Proteomes" id="UP000726737">
    <property type="component" value="Unassembled WGS sequence"/>
</dbReference>
<feature type="compositionally biased region" description="Polar residues" evidence="5">
    <location>
        <begin position="146"/>
        <end position="156"/>
    </location>
</feature>
<keyword evidence="2 6" id="KW-0812">Transmembrane</keyword>
<feature type="transmembrane region" description="Helical" evidence="6">
    <location>
        <begin position="651"/>
        <end position="674"/>
    </location>
</feature>
<feature type="region of interest" description="Disordered" evidence="5">
    <location>
        <begin position="43"/>
        <end position="68"/>
    </location>
</feature>
<feature type="domain" description="SPX" evidence="7">
    <location>
        <begin position="1"/>
        <end position="294"/>
    </location>
</feature>
<dbReference type="EMBL" id="JAAAJA010000491">
    <property type="protein sequence ID" value="KAG0252916.1"/>
    <property type="molecule type" value="Genomic_DNA"/>
</dbReference>
<feature type="compositionally biased region" description="Low complexity" evidence="5">
    <location>
        <begin position="193"/>
        <end position="204"/>
    </location>
</feature>
<dbReference type="CDD" id="cd01115">
    <property type="entry name" value="SLC13_permease"/>
    <property type="match status" value="1"/>
</dbReference>
<dbReference type="PANTHER" id="PTHR10283">
    <property type="entry name" value="SOLUTE CARRIER FAMILY 13 MEMBER"/>
    <property type="match status" value="1"/>
</dbReference>
<feature type="transmembrane region" description="Helical" evidence="6">
    <location>
        <begin position="430"/>
        <end position="460"/>
    </location>
</feature>
<dbReference type="InterPro" id="IPR001898">
    <property type="entry name" value="SLC13A/DASS"/>
</dbReference>
<dbReference type="PROSITE" id="PS51382">
    <property type="entry name" value="SPX"/>
    <property type="match status" value="1"/>
</dbReference>
<evidence type="ECO:0000256" key="4">
    <source>
        <dbReference type="ARBA" id="ARBA00023136"/>
    </source>
</evidence>
<feature type="region of interest" description="Disordered" evidence="5">
    <location>
        <begin position="180"/>
        <end position="234"/>
    </location>
</feature>
<organism evidence="8 9">
    <name type="scientific">Mortierella polycephala</name>
    <dbReference type="NCBI Taxonomy" id="41804"/>
    <lineage>
        <taxon>Eukaryota</taxon>
        <taxon>Fungi</taxon>
        <taxon>Fungi incertae sedis</taxon>
        <taxon>Mucoromycota</taxon>
        <taxon>Mortierellomycotina</taxon>
        <taxon>Mortierellomycetes</taxon>
        <taxon>Mortierellales</taxon>
        <taxon>Mortierellaceae</taxon>
        <taxon>Mortierella</taxon>
    </lineage>
</organism>
<dbReference type="Pfam" id="PF03105">
    <property type="entry name" value="SPX"/>
    <property type="match status" value="2"/>
</dbReference>
<dbReference type="PANTHER" id="PTHR10283:SF92">
    <property type="entry name" value="LOW-AFFINITY PHOSPHATE TRANSPORTER PHO91"/>
    <property type="match status" value="1"/>
</dbReference>
<dbReference type="GO" id="GO:0006817">
    <property type="term" value="P:phosphate ion transport"/>
    <property type="evidence" value="ECO:0007669"/>
    <property type="project" value="TreeGrafter"/>
</dbReference>
<evidence type="ECO:0000256" key="5">
    <source>
        <dbReference type="SAM" id="MobiDB-lite"/>
    </source>
</evidence>
<evidence type="ECO:0000313" key="9">
    <source>
        <dbReference type="Proteomes" id="UP000726737"/>
    </source>
</evidence>
<sequence>MKFSHQLQFNAVPEWADHYIAYSNLKKIIYQVEKDLVAAGAPSSQDVESGLGSRHEEPNERSSLLASGTLSQAKTKANNMFLPALDKELEKILIFYYNKERELYAEVNALASDVEFAENFDPSSHTRMGSTGGHGVNVRKGRTRNNSRASRGSTLGRSSSWRYDEAVALADAAALKTGTEVAKDTDQSPNLESTANANGASSSSEVIDANTDHETDQDHAQDDDEDNEDDDGKSLWFEPEMEEDRMRFRHNCIELFVNLSELQAYVKLNCTGFSKILKKYDKISENNVKKAYMNQVVLKAYPFKQETTIKLQEEIDRVRGIYARIFTGGDIEVAKRSLRMHLKEHMVWERNTIWRDMIGIERKSQAVAVRPESDLKKGPIVFKTPLGTIQVPSFLTRDVVVMTICCAVFITLLTVDLFEGPEQQNCFAILIFASLLWATEAMPLFVTSLLVPLLVVMLRVMRSDDEDHTRLDSHAAAKKIFSLMFSPVIMLLLGGFAVAAAMSKFHIAKAMATVVLSRAGTRPSAVLLANMLVATVASSSFAKCLILGIALASNVGGMASPISSPQNIIAIEYMHPAPSWLEWFLVALPICLVCDLAIWALLLWVYQPSSNTPTISTIRSTKDPITGTQIFVCVVTMVTIILWCLEHRLEWLFGDMGLIAIIPLLAFFGTGILTKEDFNNFLWTVIILAMGGIALGKAVESSGLLHMIAMEVQGYVEEMTTFGVTCVFASLVLVIATFISHTVGALIILPIVAQVGATLPDPHPRLLVMSAALMCSGAMGLPVSGFPNMNAIMMEDEVGQQYLNTADFLKVGVPSSVVACVVIITLGYGLMTILGW</sequence>
<protein>
    <submittedName>
        <fullName evidence="8">Low-affinity phosphate transporter</fullName>
    </submittedName>
</protein>
<gene>
    <name evidence="8" type="primary">PHO91_2</name>
    <name evidence="8" type="ORF">BG011_006684</name>
</gene>
<dbReference type="InterPro" id="IPR004331">
    <property type="entry name" value="SPX_dom"/>
</dbReference>
<feature type="transmembrane region" description="Helical" evidence="6">
    <location>
        <begin position="524"/>
        <end position="551"/>
    </location>
</feature>
<dbReference type="Pfam" id="PF00939">
    <property type="entry name" value="Na_sulph_symp"/>
    <property type="match status" value="1"/>
</dbReference>
<dbReference type="OrthoDB" id="10260443at2759"/>
<feature type="compositionally biased region" description="Basic and acidic residues" evidence="5">
    <location>
        <begin position="210"/>
        <end position="220"/>
    </location>
</feature>
<dbReference type="GO" id="GO:0005886">
    <property type="term" value="C:plasma membrane"/>
    <property type="evidence" value="ECO:0007669"/>
    <property type="project" value="TreeGrafter"/>
</dbReference>
<accession>A0A9P6PU46</accession>
<keyword evidence="4 6" id="KW-0472">Membrane</keyword>
<feature type="transmembrane region" description="Helical" evidence="6">
    <location>
        <begin position="627"/>
        <end position="645"/>
    </location>
</feature>
<name>A0A9P6PU46_9FUNG</name>
<reference evidence="8" key="1">
    <citation type="journal article" date="2020" name="Fungal Divers.">
        <title>Resolving the Mortierellaceae phylogeny through synthesis of multi-gene phylogenetics and phylogenomics.</title>
        <authorList>
            <person name="Vandepol N."/>
            <person name="Liber J."/>
            <person name="Desiro A."/>
            <person name="Na H."/>
            <person name="Kennedy M."/>
            <person name="Barry K."/>
            <person name="Grigoriev I.V."/>
            <person name="Miller A.N."/>
            <person name="O'Donnell K."/>
            <person name="Stajich J.E."/>
            <person name="Bonito G."/>
        </authorList>
    </citation>
    <scope>NUCLEOTIDE SEQUENCE</scope>
    <source>
        <strain evidence="8">KOD948</strain>
    </source>
</reference>
<feature type="transmembrane region" description="Helical" evidence="6">
    <location>
        <begin position="719"/>
        <end position="752"/>
    </location>
</feature>
<evidence type="ECO:0000256" key="6">
    <source>
        <dbReference type="SAM" id="Phobius"/>
    </source>
</evidence>
<dbReference type="AlphaFoldDB" id="A0A9P6PU46"/>
<feature type="transmembrane region" description="Helical" evidence="6">
    <location>
        <begin position="813"/>
        <end position="834"/>
    </location>
</feature>
<feature type="region of interest" description="Disordered" evidence="5">
    <location>
        <begin position="122"/>
        <end position="156"/>
    </location>
</feature>
<keyword evidence="3 6" id="KW-1133">Transmembrane helix</keyword>
<feature type="transmembrane region" description="Helical" evidence="6">
    <location>
        <begin position="764"/>
        <end position="784"/>
    </location>
</feature>
<comment type="subcellular location">
    <subcellularLocation>
        <location evidence="1">Membrane</location>
        <topology evidence="1">Multi-pass membrane protein</topology>
    </subcellularLocation>
</comment>
<evidence type="ECO:0000313" key="8">
    <source>
        <dbReference type="EMBL" id="KAG0252916.1"/>
    </source>
</evidence>
<proteinExistence type="predicted"/>
<evidence type="ECO:0000256" key="1">
    <source>
        <dbReference type="ARBA" id="ARBA00004141"/>
    </source>
</evidence>
<keyword evidence="9" id="KW-1185">Reference proteome</keyword>
<dbReference type="GO" id="GO:0005315">
    <property type="term" value="F:phosphate transmembrane transporter activity"/>
    <property type="evidence" value="ECO:0007669"/>
    <property type="project" value="TreeGrafter"/>
</dbReference>
<evidence type="ECO:0000256" key="3">
    <source>
        <dbReference type="ARBA" id="ARBA00022989"/>
    </source>
</evidence>
<comment type="caution">
    <text evidence="8">The sequence shown here is derived from an EMBL/GenBank/DDBJ whole genome shotgun (WGS) entry which is preliminary data.</text>
</comment>
<feature type="transmembrane region" description="Helical" evidence="6">
    <location>
        <begin position="480"/>
        <end position="503"/>
    </location>
</feature>
<evidence type="ECO:0000259" key="7">
    <source>
        <dbReference type="PROSITE" id="PS51382"/>
    </source>
</evidence>
<evidence type="ECO:0000256" key="2">
    <source>
        <dbReference type="ARBA" id="ARBA00022692"/>
    </source>
</evidence>
<feature type="transmembrane region" description="Helical" evidence="6">
    <location>
        <begin position="681"/>
        <end position="699"/>
    </location>
</feature>
<dbReference type="GO" id="GO:0006797">
    <property type="term" value="P:polyphosphate metabolic process"/>
    <property type="evidence" value="ECO:0007669"/>
    <property type="project" value="TreeGrafter"/>
</dbReference>